<gene>
    <name evidence="7" type="ORF">E2C01_089290</name>
</gene>
<accession>A0A5B7JLU8</accession>
<sequence>MLEVTVADGEQGDPTTLSSTTYIIVKVQDENDHAPKFLERLYKFFVPVVPHRESPAEGEYVEDMPIGQVRSER</sequence>
<evidence type="ECO:0000256" key="5">
    <source>
        <dbReference type="PROSITE-ProRule" id="PRU00043"/>
    </source>
</evidence>
<evidence type="ECO:0000256" key="3">
    <source>
        <dbReference type="ARBA" id="ARBA00022837"/>
    </source>
</evidence>
<organism evidence="7 8">
    <name type="scientific">Portunus trituberculatus</name>
    <name type="common">Swimming crab</name>
    <name type="synonym">Neptunus trituberculatus</name>
    <dbReference type="NCBI Taxonomy" id="210409"/>
    <lineage>
        <taxon>Eukaryota</taxon>
        <taxon>Metazoa</taxon>
        <taxon>Ecdysozoa</taxon>
        <taxon>Arthropoda</taxon>
        <taxon>Crustacea</taxon>
        <taxon>Multicrustacea</taxon>
        <taxon>Malacostraca</taxon>
        <taxon>Eumalacostraca</taxon>
        <taxon>Eucarida</taxon>
        <taxon>Decapoda</taxon>
        <taxon>Pleocyemata</taxon>
        <taxon>Brachyura</taxon>
        <taxon>Eubrachyura</taxon>
        <taxon>Portunoidea</taxon>
        <taxon>Portunidae</taxon>
        <taxon>Portuninae</taxon>
        <taxon>Portunus</taxon>
    </lineage>
</organism>
<dbReference type="GO" id="GO:0005509">
    <property type="term" value="F:calcium ion binding"/>
    <property type="evidence" value="ECO:0007669"/>
    <property type="project" value="UniProtKB-UniRule"/>
</dbReference>
<comment type="subcellular location">
    <subcellularLocation>
        <location evidence="1">Membrane</location>
    </subcellularLocation>
</comment>
<dbReference type="SUPFAM" id="SSF49313">
    <property type="entry name" value="Cadherin-like"/>
    <property type="match status" value="1"/>
</dbReference>
<dbReference type="InterPro" id="IPR020894">
    <property type="entry name" value="Cadherin_CS"/>
</dbReference>
<dbReference type="Gene3D" id="2.60.40.60">
    <property type="entry name" value="Cadherins"/>
    <property type="match status" value="1"/>
</dbReference>
<evidence type="ECO:0000256" key="4">
    <source>
        <dbReference type="ARBA" id="ARBA00023136"/>
    </source>
</evidence>
<keyword evidence="2" id="KW-0677">Repeat</keyword>
<dbReference type="PROSITE" id="PS00232">
    <property type="entry name" value="CADHERIN_1"/>
    <property type="match status" value="1"/>
</dbReference>
<dbReference type="InterPro" id="IPR015919">
    <property type="entry name" value="Cadherin-like_sf"/>
</dbReference>
<dbReference type="GO" id="GO:0005886">
    <property type="term" value="C:plasma membrane"/>
    <property type="evidence" value="ECO:0007669"/>
    <property type="project" value="InterPro"/>
</dbReference>
<name>A0A5B7JLU8_PORTR</name>
<reference evidence="7 8" key="1">
    <citation type="submission" date="2019-05" db="EMBL/GenBank/DDBJ databases">
        <title>Another draft genome of Portunus trituberculatus and its Hox gene families provides insights of decapod evolution.</title>
        <authorList>
            <person name="Jeong J.-H."/>
            <person name="Song I."/>
            <person name="Kim S."/>
            <person name="Choi T."/>
            <person name="Kim D."/>
            <person name="Ryu S."/>
            <person name="Kim W."/>
        </authorList>
    </citation>
    <scope>NUCLEOTIDE SEQUENCE [LARGE SCALE GENOMIC DNA]</scope>
    <source>
        <tissue evidence="7">Muscle</tissue>
    </source>
</reference>
<protein>
    <recommendedName>
        <fullName evidence="6">Cadherin domain-containing protein</fullName>
    </recommendedName>
</protein>
<comment type="caution">
    <text evidence="7">The sequence shown here is derived from an EMBL/GenBank/DDBJ whole genome shotgun (WGS) entry which is preliminary data.</text>
</comment>
<evidence type="ECO:0000313" key="8">
    <source>
        <dbReference type="Proteomes" id="UP000324222"/>
    </source>
</evidence>
<evidence type="ECO:0000259" key="6">
    <source>
        <dbReference type="PROSITE" id="PS50268"/>
    </source>
</evidence>
<evidence type="ECO:0000256" key="1">
    <source>
        <dbReference type="ARBA" id="ARBA00004370"/>
    </source>
</evidence>
<feature type="domain" description="Cadherin" evidence="6">
    <location>
        <begin position="2"/>
        <end position="37"/>
    </location>
</feature>
<dbReference type="GO" id="GO:0007156">
    <property type="term" value="P:homophilic cell adhesion via plasma membrane adhesion molecules"/>
    <property type="evidence" value="ECO:0007669"/>
    <property type="project" value="InterPro"/>
</dbReference>
<dbReference type="InterPro" id="IPR002126">
    <property type="entry name" value="Cadherin-like_dom"/>
</dbReference>
<dbReference type="EMBL" id="VSRR010097436">
    <property type="protein sequence ID" value="MPC94137.1"/>
    <property type="molecule type" value="Genomic_DNA"/>
</dbReference>
<dbReference type="Proteomes" id="UP000324222">
    <property type="component" value="Unassembled WGS sequence"/>
</dbReference>
<keyword evidence="8" id="KW-1185">Reference proteome</keyword>
<keyword evidence="4" id="KW-0472">Membrane</keyword>
<dbReference type="AlphaFoldDB" id="A0A5B7JLU8"/>
<dbReference type="PROSITE" id="PS50268">
    <property type="entry name" value="CADHERIN_2"/>
    <property type="match status" value="1"/>
</dbReference>
<evidence type="ECO:0000313" key="7">
    <source>
        <dbReference type="EMBL" id="MPC94137.1"/>
    </source>
</evidence>
<keyword evidence="3 5" id="KW-0106">Calcium</keyword>
<proteinExistence type="predicted"/>
<evidence type="ECO:0000256" key="2">
    <source>
        <dbReference type="ARBA" id="ARBA00022737"/>
    </source>
</evidence>